<comment type="function">
    <text evidence="1 7">Assembles around the rod to form the L-ring and probably protects the motor/basal body from shearing forces during rotation.</text>
</comment>
<comment type="similarity">
    <text evidence="3 7">Belongs to the FlgI family.</text>
</comment>
<evidence type="ECO:0000256" key="4">
    <source>
        <dbReference type="ARBA" id="ARBA00011439"/>
    </source>
</evidence>
<comment type="subcellular location">
    <subcellularLocation>
        <location evidence="2 7">Bacterial flagellum basal body</location>
    </subcellularLocation>
</comment>
<reference evidence="9" key="1">
    <citation type="submission" date="2016-04" db="EMBL/GenBank/DDBJ databases">
        <authorList>
            <person name="Evans L.H."/>
            <person name="Alamgir A."/>
            <person name="Owens N."/>
            <person name="Weber N.D."/>
            <person name="Virtaneva K."/>
            <person name="Barbian K."/>
            <person name="Babar A."/>
            <person name="Rosenke K."/>
        </authorList>
    </citation>
    <scope>NUCLEOTIDE SEQUENCE</scope>
    <source>
        <strain evidence="8">86-2</strain>
        <strain evidence="9">92-3</strain>
    </source>
</reference>
<proteinExistence type="inferred from homology"/>
<dbReference type="EMBL" id="FLUA01000031">
    <property type="protein sequence ID" value="SBV63976.1"/>
    <property type="molecule type" value="Genomic_DNA"/>
</dbReference>
<evidence type="ECO:0000256" key="6">
    <source>
        <dbReference type="ARBA" id="ARBA00023143"/>
    </source>
</evidence>
<dbReference type="GO" id="GO:0030288">
    <property type="term" value="C:outer membrane-bounded periplasmic space"/>
    <property type="evidence" value="ECO:0007669"/>
    <property type="project" value="InterPro"/>
</dbReference>
<dbReference type="PRINTS" id="PR01010">
    <property type="entry name" value="FLGPRINGFLGI"/>
</dbReference>
<organism evidence="9">
    <name type="scientific">uncultured Citrobacter sp</name>
    <dbReference type="NCBI Taxonomy" id="200446"/>
    <lineage>
        <taxon>Bacteria</taxon>
        <taxon>Pseudomonadati</taxon>
        <taxon>Pseudomonadota</taxon>
        <taxon>Gammaproteobacteria</taxon>
        <taxon>Enterobacterales</taxon>
        <taxon>Enterobacteriaceae</taxon>
        <taxon>Citrobacter</taxon>
        <taxon>environmental samples</taxon>
    </lineage>
</organism>
<keyword evidence="6 7" id="KW-0975">Bacterial flagellum</keyword>
<evidence type="ECO:0000256" key="1">
    <source>
        <dbReference type="ARBA" id="ARBA00002591"/>
    </source>
</evidence>
<keyword evidence="9" id="KW-0969">Cilium</keyword>
<protein>
    <recommendedName>
        <fullName evidence="7">Flagellar P-ring protein</fullName>
    </recommendedName>
    <alternativeName>
        <fullName evidence="7">Basal body P-ring protein</fullName>
    </alternativeName>
</protein>
<dbReference type="NCBIfam" id="NF003676">
    <property type="entry name" value="PRK05303.1"/>
    <property type="match status" value="1"/>
</dbReference>
<evidence type="ECO:0000256" key="3">
    <source>
        <dbReference type="ARBA" id="ARBA00008994"/>
    </source>
</evidence>
<dbReference type="GO" id="GO:0009428">
    <property type="term" value="C:bacterial-type flagellum basal body, distal rod, P ring"/>
    <property type="evidence" value="ECO:0007669"/>
    <property type="project" value="InterPro"/>
</dbReference>
<dbReference type="GO" id="GO:0005198">
    <property type="term" value="F:structural molecule activity"/>
    <property type="evidence" value="ECO:0007669"/>
    <property type="project" value="InterPro"/>
</dbReference>
<dbReference type="Pfam" id="PF02119">
    <property type="entry name" value="FlgI"/>
    <property type="match status" value="1"/>
</dbReference>
<evidence type="ECO:0000256" key="2">
    <source>
        <dbReference type="ARBA" id="ARBA00004117"/>
    </source>
</evidence>
<dbReference type="AlphaFoldDB" id="A0A212IDU1"/>
<dbReference type="EMBL" id="FLUB01000018">
    <property type="protein sequence ID" value="SBV64913.1"/>
    <property type="molecule type" value="Genomic_DNA"/>
</dbReference>
<evidence type="ECO:0000256" key="7">
    <source>
        <dbReference type="HAMAP-Rule" id="MF_00416"/>
    </source>
</evidence>
<dbReference type="InterPro" id="IPR001782">
    <property type="entry name" value="Flag_FlgI"/>
</dbReference>
<dbReference type="HAMAP" id="MF_00416">
    <property type="entry name" value="FlgI"/>
    <property type="match status" value="1"/>
</dbReference>
<sequence length="378" mass="39038">MQDFTMQHLSGRWMKALNGIVIALSLALPGAAQARSLESLVNVQGVRENQLVGYSLVVGLDGTGDKNQVKFTNQTITNMLRQFGVQLPSKIDPKVKNVAAVAVSATLPPMYSRGQTIDVTVSSIGDAKSLRGGTLLLTQLHGADGEVYALAQGSVVVGGMNATGASGSSVTVNTPTAGLIPNGASVEREIPSDFQMGDTITLNLKRPSFKDANNIAAAINASFGGIATAQSSTNVSVRAPTSPGARVAFMSQLDDVQVQAEKVRARVVFNSRTGTVVMGDGIALHAAAVSHGSLTVSINESSNVSQPNAFAGGRTAVTPQSNISVNHARPGMISLPESSSLKTLVNALNSLGATPDDIMSILQALHEAGALDADLEVI</sequence>
<dbReference type="PANTHER" id="PTHR30381:SF0">
    <property type="entry name" value="FLAGELLAR P-RING PROTEIN"/>
    <property type="match status" value="1"/>
</dbReference>
<dbReference type="GO" id="GO:0071973">
    <property type="term" value="P:bacterial-type flagellum-dependent cell motility"/>
    <property type="evidence" value="ECO:0007669"/>
    <property type="project" value="InterPro"/>
</dbReference>
<evidence type="ECO:0000256" key="5">
    <source>
        <dbReference type="ARBA" id="ARBA00022729"/>
    </source>
</evidence>
<evidence type="ECO:0000313" key="9">
    <source>
        <dbReference type="EMBL" id="SBV64913.1"/>
    </source>
</evidence>
<keyword evidence="9" id="KW-0282">Flagellum</keyword>
<name>A0A212IDU1_9ENTR</name>
<comment type="subunit">
    <text evidence="4 7">The basal body constitutes a major portion of the flagellar organelle and consists of four rings (L,P,S, and M) mounted on a central rod.</text>
</comment>
<keyword evidence="5" id="KW-0732">Signal</keyword>
<evidence type="ECO:0000313" key="8">
    <source>
        <dbReference type="EMBL" id="SBV63976.1"/>
    </source>
</evidence>
<gene>
    <name evidence="7 9" type="primary">flgI</name>
    <name evidence="8" type="ORF">KL86CIT2_330059</name>
    <name evidence="9" type="ORF">KM92CIT3_60059</name>
</gene>
<accession>A0A212IDU1</accession>
<dbReference type="PANTHER" id="PTHR30381">
    <property type="entry name" value="FLAGELLAR P-RING PERIPLASMIC PROTEIN FLGI"/>
    <property type="match status" value="1"/>
</dbReference>
<keyword evidence="9" id="KW-0966">Cell projection</keyword>